<sequence>MAKITVCEIFNQIDDKYYTLYVEWFNSHLKIMLLESKILPLIGEMNTKSINDFSNELSKSFDEYFTETKKILCGKDTEIKYFVKNKILEWRNNVWILGRIELHSISDIQIICENFQQLLKFYQSIENKVTILEEENKNLIHKNEKLNLEIEKMIEIKTTMEQDLYKKFIALLNSKKKKIKELENTIKEKESSKKSIFDVCTDESEESEKEDQTGNYISTLSTKQKSFINNNPKKIQKNKKIDNISDDKIIYEASSSKDDSNNFSSKKSRSSLTFTEEESDNELFL</sequence>
<evidence type="ECO:0000256" key="2">
    <source>
        <dbReference type="SAM" id="MobiDB-lite"/>
    </source>
</evidence>
<evidence type="ECO:0000313" key="6">
    <source>
        <dbReference type="RefSeq" id="XP_006561986.1"/>
    </source>
</evidence>
<dbReference type="PANTHER" id="PTHR28559:SF1">
    <property type="entry name" value="DNA REPAIR PROTEIN XRCC4"/>
    <property type="match status" value="1"/>
</dbReference>
<dbReference type="KEGG" id="ame:102654398"/>
<protein>
    <submittedName>
        <fullName evidence="6">Uncharacterized protein LOC102654398</fullName>
    </submittedName>
</protein>
<feature type="domain" description="XRCC4 coiled-coil" evidence="3">
    <location>
        <begin position="110"/>
        <end position="182"/>
    </location>
</feature>
<dbReference type="Proteomes" id="UP000005203">
    <property type="component" value="Linkage group LG1"/>
</dbReference>
<dbReference type="InterPro" id="IPR014751">
    <property type="entry name" value="XRCC4-like_C"/>
</dbReference>
<feature type="compositionally biased region" description="Acidic residues" evidence="2">
    <location>
        <begin position="275"/>
        <end position="285"/>
    </location>
</feature>
<dbReference type="SUPFAM" id="SSF58022">
    <property type="entry name" value="XRCC4, C-terminal oligomerization domain"/>
    <property type="match status" value="1"/>
</dbReference>
<dbReference type="GeneID" id="102654398"/>
<dbReference type="GO" id="GO:0006310">
    <property type="term" value="P:DNA recombination"/>
    <property type="evidence" value="ECO:0007669"/>
    <property type="project" value="InterPro"/>
</dbReference>
<name>A0A7M7GNM0_APIME</name>
<gene>
    <name evidence="4" type="primary">102654398</name>
    <name evidence="6" type="synonym">LOC102654398</name>
</gene>
<dbReference type="OMA" id="LYTEWED"/>
<accession>A0A7M7GNM0</accession>
<dbReference type="GO" id="GO:0005958">
    <property type="term" value="C:DNA-dependent protein kinase-DNA ligase 4 complex"/>
    <property type="evidence" value="ECO:0007669"/>
    <property type="project" value="TreeGrafter"/>
</dbReference>
<dbReference type="InterPro" id="IPR053962">
    <property type="entry name" value="XRCC4_CC"/>
</dbReference>
<reference evidence="6" key="2">
    <citation type="submission" date="2025-04" db="UniProtKB">
        <authorList>
            <consortium name="RefSeq"/>
        </authorList>
    </citation>
    <scope>IDENTIFICATION</scope>
    <source>
        <strain evidence="6">DH4</strain>
        <tissue evidence="6">Whole body</tissue>
    </source>
</reference>
<keyword evidence="5" id="KW-1185">Reference proteome</keyword>
<dbReference type="Pfam" id="PF21924">
    <property type="entry name" value="XRCC4_CC"/>
    <property type="match status" value="1"/>
</dbReference>
<dbReference type="RefSeq" id="XP_006561986.1">
    <property type="nucleotide sequence ID" value="XM_006561923.3"/>
</dbReference>
<evidence type="ECO:0000313" key="4">
    <source>
        <dbReference type="EnsemblMetazoa" id="XP_006561986"/>
    </source>
</evidence>
<reference evidence="5" key="3">
    <citation type="submission" date="2025-05" db="UniProtKB">
        <authorList>
            <consortium name="RefSeq"/>
        </authorList>
    </citation>
    <scope>NUCLEOTIDE SEQUENCE [LARGE SCALE GENOMIC DNA]</scope>
    <source>
        <strain evidence="5">DH4</strain>
    </source>
</reference>
<reference evidence="4" key="1">
    <citation type="submission" date="2021-01" db="UniProtKB">
        <authorList>
            <consortium name="EnsemblMetazoa"/>
        </authorList>
    </citation>
    <scope>IDENTIFICATION</scope>
    <source>
        <strain evidence="4">DH4</strain>
    </source>
</reference>
<dbReference type="OrthoDB" id="8064436at2759"/>
<dbReference type="Gene3D" id="1.20.5.370">
    <property type="match status" value="1"/>
</dbReference>
<feature type="coiled-coil region" evidence="1">
    <location>
        <begin position="122"/>
        <end position="192"/>
    </location>
</feature>
<proteinExistence type="predicted"/>
<accession>A0A8B6YWE7</accession>
<dbReference type="GO" id="GO:0003677">
    <property type="term" value="F:DNA binding"/>
    <property type="evidence" value="ECO:0007669"/>
    <property type="project" value="InterPro"/>
</dbReference>
<organism evidence="4">
    <name type="scientific">Apis mellifera</name>
    <name type="common">Honeybee</name>
    <dbReference type="NCBI Taxonomy" id="7460"/>
    <lineage>
        <taxon>Eukaryota</taxon>
        <taxon>Metazoa</taxon>
        <taxon>Ecdysozoa</taxon>
        <taxon>Arthropoda</taxon>
        <taxon>Hexapoda</taxon>
        <taxon>Insecta</taxon>
        <taxon>Pterygota</taxon>
        <taxon>Neoptera</taxon>
        <taxon>Endopterygota</taxon>
        <taxon>Hymenoptera</taxon>
        <taxon>Apocrita</taxon>
        <taxon>Aculeata</taxon>
        <taxon>Apoidea</taxon>
        <taxon>Anthophila</taxon>
        <taxon>Apidae</taxon>
        <taxon>Apis</taxon>
    </lineage>
</organism>
<dbReference type="GO" id="GO:0006303">
    <property type="term" value="P:double-strand break repair via nonhomologous end joining"/>
    <property type="evidence" value="ECO:0007669"/>
    <property type="project" value="TreeGrafter"/>
</dbReference>
<dbReference type="AlphaFoldDB" id="A0A7M7GNM0"/>
<dbReference type="InterPro" id="IPR010585">
    <property type="entry name" value="DNA_repair_prot_XRCC4"/>
</dbReference>
<dbReference type="GO" id="GO:0032807">
    <property type="term" value="C:DNA ligase IV complex"/>
    <property type="evidence" value="ECO:0007669"/>
    <property type="project" value="TreeGrafter"/>
</dbReference>
<dbReference type="PANTHER" id="PTHR28559">
    <property type="entry name" value="DNA REPAIR PROTEIN XRCC4"/>
    <property type="match status" value="1"/>
</dbReference>
<evidence type="ECO:0000256" key="1">
    <source>
        <dbReference type="SAM" id="Coils"/>
    </source>
</evidence>
<keyword evidence="1" id="KW-0175">Coiled coil</keyword>
<evidence type="ECO:0000259" key="3">
    <source>
        <dbReference type="Pfam" id="PF21924"/>
    </source>
</evidence>
<feature type="region of interest" description="Disordered" evidence="2">
    <location>
        <begin position="255"/>
        <end position="285"/>
    </location>
</feature>
<dbReference type="EnsemblMetazoa" id="XM_006561923">
    <property type="protein sequence ID" value="XP_006561986"/>
    <property type="gene ID" value="LOC102654398"/>
</dbReference>
<dbReference type="GO" id="GO:0010165">
    <property type="term" value="P:response to X-ray"/>
    <property type="evidence" value="ECO:0007669"/>
    <property type="project" value="TreeGrafter"/>
</dbReference>
<evidence type="ECO:0000313" key="5">
    <source>
        <dbReference type="Proteomes" id="UP000005203"/>
    </source>
</evidence>